<dbReference type="InterPro" id="IPR046824">
    <property type="entry name" value="Mss51-like_C"/>
</dbReference>
<dbReference type="Pfam" id="PF20179">
    <property type="entry name" value="MSS51_C"/>
    <property type="match status" value="1"/>
</dbReference>
<gene>
    <name evidence="2" type="ORF">EAI_06159</name>
</gene>
<dbReference type="PANTHER" id="PTHR28069">
    <property type="entry name" value="GH20023P"/>
    <property type="match status" value="1"/>
</dbReference>
<proteinExistence type="predicted"/>
<evidence type="ECO:0000313" key="2">
    <source>
        <dbReference type="EMBL" id="EFN75375.1"/>
    </source>
</evidence>
<dbReference type="InParanoid" id="E2C9N6"/>
<dbReference type="PANTHER" id="PTHR28069:SF2">
    <property type="entry name" value="GH20023P"/>
    <property type="match status" value="1"/>
</dbReference>
<reference evidence="2 3" key="1">
    <citation type="journal article" date="2010" name="Science">
        <title>Genomic comparison of the ants Camponotus floridanus and Harpegnathos saltator.</title>
        <authorList>
            <person name="Bonasio R."/>
            <person name="Zhang G."/>
            <person name="Ye C."/>
            <person name="Mutti N.S."/>
            <person name="Fang X."/>
            <person name="Qin N."/>
            <person name="Donahue G."/>
            <person name="Yang P."/>
            <person name="Li Q."/>
            <person name="Li C."/>
            <person name="Zhang P."/>
            <person name="Huang Z."/>
            <person name="Berger S.L."/>
            <person name="Reinberg D."/>
            <person name="Wang J."/>
            <person name="Liebig J."/>
        </authorList>
    </citation>
    <scope>NUCLEOTIDE SEQUENCE [LARGE SCALE GENOMIC DNA]</scope>
    <source>
        <strain evidence="2 3">R22 G/1</strain>
    </source>
</reference>
<evidence type="ECO:0000313" key="3">
    <source>
        <dbReference type="Proteomes" id="UP000008237"/>
    </source>
</evidence>
<protein>
    <recommendedName>
        <fullName evidence="1">Mitochondrial splicing suppressor 51-like C-terminal domain-containing protein</fullName>
    </recommendedName>
</protein>
<name>E2C9N6_HARSA</name>
<dbReference type="AlphaFoldDB" id="E2C9N6"/>
<accession>E2C9N6</accession>
<dbReference type="Proteomes" id="UP000008237">
    <property type="component" value="Unassembled WGS sequence"/>
</dbReference>
<dbReference type="OrthoDB" id="5282002at2759"/>
<evidence type="ECO:0000259" key="1">
    <source>
        <dbReference type="Pfam" id="PF20179"/>
    </source>
</evidence>
<organism evidence="3">
    <name type="scientific">Harpegnathos saltator</name>
    <name type="common">Jerdon's jumping ant</name>
    <dbReference type="NCBI Taxonomy" id="610380"/>
    <lineage>
        <taxon>Eukaryota</taxon>
        <taxon>Metazoa</taxon>
        <taxon>Ecdysozoa</taxon>
        <taxon>Arthropoda</taxon>
        <taxon>Hexapoda</taxon>
        <taxon>Insecta</taxon>
        <taxon>Pterygota</taxon>
        <taxon>Neoptera</taxon>
        <taxon>Endopterygota</taxon>
        <taxon>Hymenoptera</taxon>
        <taxon>Apocrita</taxon>
        <taxon>Aculeata</taxon>
        <taxon>Formicoidea</taxon>
        <taxon>Formicidae</taxon>
        <taxon>Ponerinae</taxon>
        <taxon>Ponerini</taxon>
        <taxon>Harpegnathos</taxon>
    </lineage>
</organism>
<keyword evidence="3" id="KW-1185">Reference proteome</keyword>
<sequence>MTRPLFAYETLMILYAKSCLVCHRQTELTVCRGCYCVNFCSDHTEGFEMYHSPHCMLLKIYLNLHLALMVIAVPPIYENISVFPPEREERSLSNMRDFLGFCIYQEDERWAGKPWTDDLLLVKDYNYSVLLSEPMTIYYGMEDANWIRKLLKPVCIVHVIFSIPMAGTEVLVWEILLHLLFSRVQRLVIVFIEQDTSIAIGEVELCERCKAHEKRIDFERTSLAYEEYISGMEYERPNIIVMFQARVTKFTRAFVMEAKHQRCPLLITTESEEKSDQILRTIHRALDAGNARLSIYQGENRFRSFVPIKAFRNEGVTYYNRYLVILEDLGDPDILDLIEHISANRRPIGRY</sequence>
<dbReference type="EMBL" id="GL453868">
    <property type="protein sequence ID" value="EFN75375.1"/>
    <property type="molecule type" value="Genomic_DNA"/>
</dbReference>
<feature type="domain" description="Mitochondrial splicing suppressor 51-like C-terminal" evidence="1">
    <location>
        <begin position="134"/>
        <end position="309"/>
    </location>
</feature>